<evidence type="ECO:0000313" key="1">
    <source>
        <dbReference type="EMBL" id="MBA8951771.1"/>
    </source>
</evidence>
<keyword evidence="2" id="KW-1185">Reference proteome</keyword>
<comment type="caution">
    <text evidence="1">The sequence shown here is derived from an EMBL/GenBank/DDBJ whole genome shotgun (WGS) entry which is preliminary data.</text>
</comment>
<dbReference type="AlphaFoldDB" id="A0A7W3LP50"/>
<dbReference type="RefSeq" id="WP_182844106.1">
    <property type="nucleotide sequence ID" value="NZ_BAAALP010000010.1"/>
</dbReference>
<dbReference type="NCBIfam" id="NF038076">
    <property type="entry name" value="fam_STM4015"/>
    <property type="match status" value="1"/>
</dbReference>
<accession>A0A7W3LP50</accession>
<organism evidence="1 2">
    <name type="scientific">Actinomadura namibiensis</name>
    <dbReference type="NCBI Taxonomy" id="182080"/>
    <lineage>
        <taxon>Bacteria</taxon>
        <taxon>Bacillati</taxon>
        <taxon>Actinomycetota</taxon>
        <taxon>Actinomycetes</taxon>
        <taxon>Streptosporangiales</taxon>
        <taxon>Thermomonosporaceae</taxon>
        <taxon>Actinomadura</taxon>
    </lineage>
</organism>
<dbReference type="SUPFAM" id="SSF52047">
    <property type="entry name" value="RNI-like"/>
    <property type="match status" value="1"/>
</dbReference>
<gene>
    <name evidence="1" type="ORF">HNR61_003411</name>
</gene>
<evidence type="ECO:0000313" key="2">
    <source>
        <dbReference type="Proteomes" id="UP000572680"/>
    </source>
</evidence>
<proteinExistence type="predicted"/>
<protein>
    <recommendedName>
        <fullName evidence="3">Leucine-rich repeat domain-containing protein</fullName>
    </recommendedName>
</protein>
<name>A0A7W3LP50_ACTNM</name>
<dbReference type="InterPro" id="IPR032675">
    <property type="entry name" value="LRR_dom_sf"/>
</dbReference>
<sequence length="311" mass="34113">MTINEHLTEYAGLPAFTFDESTPTEGLPDAAAVAWRVRTEEWDASGEWEQMFERFLSTVDTARVTHLIIGHWGHLQRDNPGYPPDSLAKAADRFPALRHVFVGDIVLEEKEVSWIEHGDLGPLPAAFPALERLDVRGSERLRLEPFTGANLRTLRFETGGLPREVVHTVVASDLPNLERLDLWLGTDTYGGDVGVGDLEPILTGERLPSLRHLGLENAEIQDEVAAAVAGAPVVARLESLSLALGTLTDRGAEALLSGQPLTHLRKLDLHHHYLSDTMMDRLRAALPGVEVDLAEGRGPRDDGGHYIAVSE</sequence>
<dbReference type="InterPro" id="IPR047722">
    <property type="entry name" value="STM4015-like"/>
</dbReference>
<reference evidence="1 2" key="1">
    <citation type="submission" date="2020-08" db="EMBL/GenBank/DDBJ databases">
        <title>Genomic Encyclopedia of Type Strains, Phase IV (KMG-IV): sequencing the most valuable type-strain genomes for metagenomic binning, comparative biology and taxonomic classification.</title>
        <authorList>
            <person name="Goeker M."/>
        </authorList>
    </citation>
    <scope>NUCLEOTIDE SEQUENCE [LARGE SCALE GENOMIC DNA]</scope>
    <source>
        <strain evidence="1 2">DSM 44197</strain>
    </source>
</reference>
<dbReference type="EMBL" id="JACJIA010000004">
    <property type="protein sequence ID" value="MBA8951771.1"/>
    <property type="molecule type" value="Genomic_DNA"/>
</dbReference>
<dbReference type="Proteomes" id="UP000572680">
    <property type="component" value="Unassembled WGS sequence"/>
</dbReference>
<dbReference type="Gene3D" id="3.80.10.10">
    <property type="entry name" value="Ribonuclease Inhibitor"/>
    <property type="match status" value="1"/>
</dbReference>
<evidence type="ECO:0008006" key="3">
    <source>
        <dbReference type="Google" id="ProtNLM"/>
    </source>
</evidence>